<reference evidence="1 2" key="2">
    <citation type="submission" date="2018-03" db="EMBL/GenBank/DDBJ databases">
        <title>Draft genome of Pseudomonas putida strain KH-18-2.</title>
        <authorList>
            <person name="Yoshizawa S."/>
            <person name="Khan N.H."/>
            <person name="Nishimura M."/>
            <person name="Chiura H.X."/>
            <person name="Ogura Y."/>
            <person name="Hayashi T."/>
            <person name="Kogure K."/>
        </authorList>
    </citation>
    <scope>NUCLEOTIDE SEQUENCE [LARGE SCALE GENOMIC DNA]</scope>
    <source>
        <strain evidence="1 2">KH-18-2</strain>
    </source>
</reference>
<dbReference type="RefSeq" id="WP_103444525.1">
    <property type="nucleotide sequence ID" value="NZ_CP047152.1"/>
</dbReference>
<dbReference type="InterPro" id="IPR014914">
    <property type="entry name" value="RES_dom"/>
</dbReference>
<protein>
    <submittedName>
        <fullName evidence="1">Uncharacterized protein</fullName>
    </submittedName>
</protein>
<evidence type="ECO:0000313" key="2">
    <source>
        <dbReference type="Proteomes" id="UP000237378"/>
    </source>
</evidence>
<dbReference type="Pfam" id="PF08808">
    <property type="entry name" value="RES"/>
    <property type="match status" value="1"/>
</dbReference>
<accession>A0A2S3WM87</accession>
<dbReference type="SMART" id="SM00953">
    <property type="entry name" value="RES"/>
    <property type="match status" value="1"/>
</dbReference>
<organism evidence="1 2">
    <name type="scientific">Pseudomonas putida</name>
    <name type="common">Arthrobacter siderocapsulatus</name>
    <dbReference type="NCBI Taxonomy" id="303"/>
    <lineage>
        <taxon>Bacteria</taxon>
        <taxon>Pseudomonadati</taxon>
        <taxon>Pseudomonadota</taxon>
        <taxon>Gammaproteobacteria</taxon>
        <taxon>Pseudomonadales</taxon>
        <taxon>Pseudomonadaceae</taxon>
        <taxon>Pseudomonas</taxon>
    </lineage>
</organism>
<proteinExistence type="predicted"/>
<reference evidence="1 2" key="1">
    <citation type="submission" date="2016-08" db="EMBL/GenBank/DDBJ databases">
        <authorList>
            <person name="Seilhamer J.J."/>
        </authorList>
    </citation>
    <scope>NUCLEOTIDE SEQUENCE [LARGE SCALE GENOMIC DNA]</scope>
    <source>
        <strain evidence="1 2">KH-18-2</strain>
    </source>
</reference>
<name>A0A2S3WM87_PSEPU</name>
<gene>
    <name evidence="1" type="ORF">BGP82_13935</name>
</gene>
<sequence>MLKFVCSECVVERYLQDYLDFDDTDECSYCQKESGVVPLEALIEQCRESALSSFEVVEQPRSVYLHNHAPIGEHWTDVLHRVLGCSDELINDIGEVLWDGWRDEDPYFREGASASIDMTYEWREMERSLREEARFVNPAVTRVLEQVFGNVDQLHLRGSRSAIFTIGPGQPLHTFKRARVFSSDSSVEEALLHPERFLGPPPSGVGAAGRMNAKGVSVFYGATNDRTAIAEVRPPVGSYVVTAAFQVTRPLRLLNLGALNKTRPDSRLSYFDPQRVEQAKRAAFLASLKNQLLIPVMPDLADHGYLITQAIADYLSMHPTLNLDGIYFPSIQLGKRDDVAPGHNVILFNKASGVHHTDSKYKAEFASLRQPVDEGEYYSPQIWAAKKKGEDQPSWWDEIPPVPRYKPALALDREEIRIHQVKWVDFDTDEKLVGYNP</sequence>
<evidence type="ECO:0000313" key="1">
    <source>
        <dbReference type="EMBL" id="POG02435.1"/>
    </source>
</evidence>
<dbReference type="AlphaFoldDB" id="A0A2S3WM87"/>
<comment type="caution">
    <text evidence="1">The sequence shown here is derived from an EMBL/GenBank/DDBJ whole genome shotgun (WGS) entry which is preliminary data.</text>
</comment>
<dbReference type="Proteomes" id="UP000237378">
    <property type="component" value="Unassembled WGS sequence"/>
</dbReference>
<dbReference type="EMBL" id="MING01000083">
    <property type="protein sequence ID" value="POG02435.1"/>
    <property type="molecule type" value="Genomic_DNA"/>
</dbReference>